<dbReference type="InterPro" id="IPR008141">
    <property type="entry name" value="Ala_DH"/>
</dbReference>
<dbReference type="SMART" id="SM01003">
    <property type="entry name" value="AlaDh_PNT_N"/>
    <property type="match status" value="1"/>
</dbReference>
<comment type="similarity">
    <text evidence="1">Belongs to the AlaDH/PNT family.</text>
</comment>
<dbReference type="Gene3D" id="3.40.50.720">
    <property type="entry name" value="NAD(P)-binding Rossmann-like Domain"/>
    <property type="match status" value="2"/>
</dbReference>
<dbReference type="InterPro" id="IPR007698">
    <property type="entry name" value="AlaDH/PNT_NAD(H)-bd"/>
</dbReference>
<keyword evidence="3" id="KW-0560">Oxidoreductase</keyword>
<comment type="caution">
    <text evidence="6">The sequence shown here is derived from an EMBL/GenBank/DDBJ whole genome shotgun (WGS) entry which is preliminary data.</text>
</comment>
<dbReference type="EMBL" id="LCLU01000004">
    <property type="protein sequence ID" value="KKU22811.1"/>
    <property type="molecule type" value="Genomic_DNA"/>
</dbReference>
<evidence type="ECO:0000313" key="6">
    <source>
        <dbReference type="EMBL" id="KKU22811.1"/>
    </source>
</evidence>
<dbReference type="Proteomes" id="UP000034569">
    <property type="component" value="Unassembled WGS sequence"/>
</dbReference>
<dbReference type="CDD" id="cd05305">
    <property type="entry name" value="L-AlaDH"/>
    <property type="match status" value="1"/>
</dbReference>
<dbReference type="SUPFAM" id="SSF51735">
    <property type="entry name" value="NAD(P)-binding Rossmann-fold domains"/>
    <property type="match status" value="1"/>
</dbReference>
<dbReference type="AlphaFoldDB" id="A0A0G1NQW7"/>
<evidence type="ECO:0000256" key="3">
    <source>
        <dbReference type="ARBA" id="ARBA00023002"/>
    </source>
</evidence>
<accession>A0A0G1NQW7</accession>
<dbReference type="SUPFAM" id="SSF52283">
    <property type="entry name" value="Formate/glycerate dehydrogenase catalytic domain-like"/>
    <property type="match status" value="1"/>
</dbReference>
<sequence length="367" mass="39209">MKIGIPKEIKNGEGRVALTPAGVKKLTAEGHVVFVETGAGSLSGFGDEEYRSVGAQILPHPFALYGWSDLIVKVKEPMPDECGLLVDDQIVFCFLHLAANPDLAEVIREKNITAVAFEMIEDDEGSRPILAPMSSIAGRLAAQAGMHYLKSENGGKGILISDATATIVGAAGTVGRAAMHWLGSLGARIRAFDKNRQALDKMRKHYCFEIVEPDPESLRRAVAESDLLILAAVAHGASAPKIITRQMVASMEKGSVLVDVAIDQGGCSETSKTTKLAAPVYVEEGVIHYCVPNLPGSVPRSSTNALSEAVISYLPKLAKCFIDQRLNMEALKSCGDIKKGIQIYNGAVTNKALADSLGKEFQPLIIK</sequence>
<dbReference type="GO" id="GO:0005886">
    <property type="term" value="C:plasma membrane"/>
    <property type="evidence" value="ECO:0007669"/>
    <property type="project" value="TreeGrafter"/>
</dbReference>
<dbReference type="InterPro" id="IPR036291">
    <property type="entry name" value="NAD(P)-bd_dom_sf"/>
</dbReference>
<dbReference type="InterPro" id="IPR007886">
    <property type="entry name" value="AlaDH/PNT_N"/>
</dbReference>
<dbReference type="Pfam" id="PF05222">
    <property type="entry name" value="AlaDh_PNT_N"/>
    <property type="match status" value="1"/>
</dbReference>
<gene>
    <name evidence="6" type="ORF">UX33_C0004G0015</name>
</gene>
<organism evidence="6 7">
    <name type="scientific">Candidatus Azambacteria bacterium GW2011_GWC1_46_13</name>
    <dbReference type="NCBI Taxonomy" id="1618619"/>
    <lineage>
        <taxon>Bacteria</taxon>
        <taxon>Candidatus Azamiibacteriota</taxon>
    </lineage>
</organism>
<reference evidence="6 7" key="1">
    <citation type="journal article" date="2015" name="Nature">
        <title>rRNA introns, odd ribosomes, and small enigmatic genomes across a large radiation of phyla.</title>
        <authorList>
            <person name="Brown C.T."/>
            <person name="Hug L.A."/>
            <person name="Thomas B.C."/>
            <person name="Sharon I."/>
            <person name="Castelle C.J."/>
            <person name="Singh A."/>
            <person name="Wilkins M.J."/>
            <person name="Williams K.H."/>
            <person name="Banfield J.F."/>
        </authorList>
    </citation>
    <scope>NUCLEOTIDE SEQUENCE [LARGE SCALE GENOMIC DNA]</scope>
</reference>
<dbReference type="PANTHER" id="PTHR42795">
    <property type="entry name" value="ALANINE DEHYDROGENASE"/>
    <property type="match status" value="1"/>
</dbReference>
<evidence type="ECO:0000313" key="7">
    <source>
        <dbReference type="Proteomes" id="UP000034569"/>
    </source>
</evidence>
<feature type="domain" description="Alanine dehydrogenase/pyridine nucleotide transhydrogenase N-terminal" evidence="5">
    <location>
        <begin position="4"/>
        <end position="137"/>
    </location>
</feature>
<proteinExistence type="inferred from homology"/>
<evidence type="ECO:0000259" key="5">
    <source>
        <dbReference type="SMART" id="SM01003"/>
    </source>
</evidence>
<evidence type="ECO:0000256" key="1">
    <source>
        <dbReference type="ARBA" id="ARBA00005689"/>
    </source>
</evidence>
<dbReference type="PANTHER" id="PTHR42795:SF1">
    <property type="entry name" value="ALANINE DEHYDROGENASE"/>
    <property type="match status" value="1"/>
</dbReference>
<feature type="domain" description="Alanine dehydrogenase/pyridine nucleotide transhydrogenase NAD(H)-binding" evidence="4">
    <location>
        <begin position="149"/>
        <end position="290"/>
    </location>
</feature>
<dbReference type="EC" id="1.4.1.1" evidence="2"/>
<dbReference type="PATRIC" id="fig|1618619.3.peg.124"/>
<name>A0A0G1NQW7_9BACT</name>
<dbReference type="GO" id="GO:0042853">
    <property type="term" value="P:L-alanine catabolic process"/>
    <property type="evidence" value="ECO:0007669"/>
    <property type="project" value="InterPro"/>
</dbReference>
<evidence type="ECO:0000259" key="4">
    <source>
        <dbReference type="SMART" id="SM01002"/>
    </source>
</evidence>
<dbReference type="GO" id="GO:0000286">
    <property type="term" value="F:alanine dehydrogenase activity"/>
    <property type="evidence" value="ECO:0007669"/>
    <property type="project" value="UniProtKB-EC"/>
</dbReference>
<dbReference type="Pfam" id="PF01262">
    <property type="entry name" value="AlaDh_PNT_C"/>
    <property type="match status" value="1"/>
</dbReference>
<dbReference type="SMART" id="SM01002">
    <property type="entry name" value="AlaDh_PNT_C"/>
    <property type="match status" value="1"/>
</dbReference>
<protein>
    <recommendedName>
        <fullName evidence="2">alanine dehydrogenase</fullName>
        <ecNumber evidence="2">1.4.1.1</ecNumber>
    </recommendedName>
</protein>
<evidence type="ECO:0000256" key="2">
    <source>
        <dbReference type="ARBA" id="ARBA00012897"/>
    </source>
</evidence>